<accession>W8CZC8</accession>
<protein>
    <submittedName>
        <fullName evidence="2">Uncharacterized protein</fullName>
    </submittedName>
</protein>
<organism evidence="2 3">
    <name type="scientific">Erwinia phage PhiEaH1</name>
    <dbReference type="NCBI Taxonomy" id="1401669"/>
    <lineage>
        <taxon>Viruses</taxon>
        <taxon>Duplodnaviria</taxon>
        <taxon>Heunggongvirae</taxon>
        <taxon>Uroviricota</taxon>
        <taxon>Caudoviricetes</taxon>
        <taxon>Chimalliviridae</taxon>
        <taxon>Iapetusvirus</taxon>
        <taxon>Iapetusvirus EaH1</taxon>
    </lineage>
</organism>
<sequence length="259" mass="28850">MADNKLNRPTRLLDDWNMRLFADPLNGGDKQPFMFWDFRYEENGKVAIPHIGVNLRTDDKNSRIDFYTDPENLQIILDELHAIASGTRDFFKVGNMVLWKFGKKLDKKELDVSLVIMRDNDGVFFGLAQQGRPSVKFYFKPGRDVVYQAKDGSILPNNEASMLVARAKAKIFERQFFRLIDAGYMDRDEVKIASENKRKNAFSGRNGGGNGGQGGGGWGKPQQNQQQQAPQQQATGGGWGGETGGGSATGGDFDSDIPF</sequence>
<feature type="compositionally biased region" description="Low complexity" evidence="1">
    <location>
        <begin position="220"/>
        <end position="234"/>
    </location>
</feature>
<dbReference type="Proteomes" id="UP000204235">
    <property type="component" value="Segment"/>
</dbReference>
<name>W8CZC8_9CAUD</name>
<dbReference type="RefSeq" id="YP_009010068.1">
    <property type="nucleotide sequence ID" value="NC_023610.1"/>
</dbReference>
<dbReference type="EMBL" id="KF623294">
    <property type="protein sequence ID" value="AGX01737.1"/>
    <property type="molecule type" value="Genomic_DNA"/>
</dbReference>
<dbReference type="KEGG" id="vg:18500915"/>
<evidence type="ECO:0000256" key="1">
    <source>
        <dbReference type="SAM" id="MobiDB-lite"/>
    </source>
</evidence>
<feature type="compositionally biased region" description="Gly residues" evidence="1">
    <location>
        <begin position="205"/>
        <end position="219"/>
    </location>
</feature>
<reference evidence="2 3" key="1">
    <citation type="journal article" date="2014" name="FEMS Microbiol. Lett.">
        <title>The genome of the Erwinia amylovora phage PhiEaH1 reveals greater diversity and broadens the applicability of phages for the treatment of fire blight.</title>
        <authorList>
            <person name="Meczker K."/>
            <person name="Domotor D."/>
            <person name="Vass J."/>
            <person name="Rakhely G."/>
            <person name="Schneider G."/>
            <person name="Kovacs T."/>
        </authorList>
    </citation>
    <scope>NUCLEOTIDE SEQUENCE [LARGE SCALE GENOMIC DNA]</scope>
</reference>
<keyword evidence="3" id="KW-1185">Reference proteome</keyword>
<evidence type="ECO:0000313" key="3">
    <source>
        <dbReference type="Proteomes" id="UP000204235"/>
    </source>
</evidence>
<proteinExistence type="predicted"/>
<feature type="compositionally biased region" description="Gly residues" evidence="1">
    <location>
        <begin position="235"/>
        <end position="249"/>
    </location>
</feature>
<dbReference type="OrthoDB" id="16177at10239"/>
<feature type="region of interest" description="Disordered" evidence="1">
    <location>
        <begin position="196"/>
        <end position="259"/>
    </location>
</feature>
<evidence type="ECO:0000313" key="2">
    <source>
        <dbReference type="EMBL" id="AGX01737.1"/>
    </source>
</evidence>
<dbReference type="GeneID" id="18500915"/>